<evidence type="ECO:0000313" key="3">
    <source>
        <dbReference type="Proteomes" id="UP000028194"/>
    </source>
</evidence>
<dbReference type="STRING" id="1459636.NTE_01174"/>
<feature type="region of interest" description="Disordered" evidence="1">
    <location>
        <begin position="20"/>
        <end position="81"/>
    </location>
</feature>
<keyword evidence="3" id="KW-1185">Reference proteome</keyword>
<dbReference type="RefSeq" id="WP_148700043.1">
    <property type="nucleotide sequence ID" value="NZ_CP007174.1"/>
</dbReference>
<feature type="compositionally biased region" description="Low complexity" evidence="1">
    <location>
        <begin position="20"/>
        <end position="32"/>
    </location>
</feature>
<name>A0A075MR08_9ARCH</name>
<organism evidence="2 3">
    <name type="scientific">Candidatus Nitrososphaera evergladensis SR1</name>
    <dbReference type="NCBI Taxonomy" id="1459636"/>
    <lineage>
        <taxon>Archaea</taxon>
        <taxon>Nitrososphaerota</taxon>
        <taxon>Nitrososphaeria</taxon>
        <taxon>Nitrososphaerales</taxon>
        <taxon>Nitrososphaeraceae</taxon>
        <taxon>Nitrososphaera</taxon>
    </lineage>
</organism>
<feature type="compositionally biased region" description="Polar residues" evidence="1">
    <location>
        <begin position="33"/>
        <end position="45"/>
    </location>
</feature>
<gene>
    <name evidence="2" type="ORF">NTE_01174</name>
</gene>
<dbReference type="EMBL" id="CP007174">
    <property type="protein sequence ID" value="AIF83247.1"/>
    <property type="molecule type" value="Genomic_DNA"/>
</dbReference>
<dbReference type="Proteomes" id="UP000028194">
    <property type="component" value="Chromosome"/>
</dbReference>
<dbReference type="HOGENOM" id="CLU_273275_0_0_2"/>
<dbReference type="KEGG" id="nev:NTE_01174"/>
<dbReference type="AlphaFoldDB" id="A0A075MR08"/>
<dbReference type="OrthoDB" id="386880at2157"/>
<evidence type="ECO:0000256" key="1">
    <source>
        <dbReference type="SAM" id="MobiDB-lite"/>
    </source>
</evidence>
<proteinExistence type="predicted"/>
<dbReference type="GeneID" id="41596985"/>
<sequence>MSTLAERYAAFQQANLAAQQQAIQTGQQQQITSSRDASGNVSFGYSPTGAPASPPTGSTPSPIGRIDRGAGGGGSGGSRASKTIIDVGNELQVRQEQEQAARQAAAGAAQNRSQGSKPGMVDYYRQQIEQSQVAAEQRRMAQQTTITVQHPPEYIGPYSRTSPGPMGFDPFKNARFEYDESGKVKNVTIGAQSDIGFDAKGIVKLEEKDGQQYAVYQPTEAETKRFYGYSESLTLPVGAMQTLLYGGFQAANRAAQEQALATGKPVTLTADKINEQALAMVKPGGKYESGIPIQQDQGDYQRWAYDVVKSGRNPPNELKTFGTLTVQEAREKFAGHNARNFQRYYIDPATGQPVDPFHSYAQQQAANERWANQVQNADWSAAYTAQRAGMRPTNPFALEMRNAAGFYGSMQIVGQYRPHSAEGKEPLVKDAPAPTPGFFGPVIDAAKGTKVEAENLVANLAYGAQGVAALLAPRQIPRRTLDLEGNEISRNIPKPPELKSGVGTDLSSLAIQSAYQLATTGKTDVKAADLQKIGENIIKNIPYAAGNLALEALSFIGPGLVTKGARVAQVGTTVSKAEEIAAMAAKRVGYQETTVQALGKAETPLTRGPFGTFWRPLWESGRVIYPKMEITGEAATLAAGKVQLKVPTMPEAFAIRAGADVTAPTIGRILPRAGEVRIATAPLSEEQKIALRGFEQPKVGQGPPAPRTLQPGELAAKDIKDYYGRGFTGAVAGKILGTDARVATEAADISLQKAAVSITGKTPKLGEFGLDLAEQLPQRTVRASPLIPVSSDVPLWSRVTFDLKEVKAAASALAKRASQVRGAEEALKDLPGTSANKTMRPFDFTPAAEVTKIGKTSLTPLERADAFTFDASLQEEASKAAEKSLSNALGASAAAALAASSAAGGFGYAAAAAETGPQQQETITDLAQVVAFPAPSSSGRGPPSMGEIFTNRVQMNLAKFVDNKPGQAVEQARKASENMINALAKMQNSKGTEKQIATQQLLGNLKLEGESDLDRALRKNIRETAIEKRGLQQLQTPVENSQRFLKQITNFGESRDTGSLIRSQQTQIPVQTPAELFKLQQQLATRFDFHGLPRVPPERRPPDFPPFFLPETTGKYARASRREQSNYFERLFAVPDPLVAVFGTKQAKRLPGYRMDDYGDYLREFLPGSKKSRSRRRR</sequence>
<reference evidence="2 3" key="1">
    <citation type="journal article" date="2014" name="PLoS ONE">
        <title>Genome Sequence of Candidatus Nitrososphaera evergladensis from Group I.1b Enriched from Everglades Soil Reveals Novel Genomic Features of the Ammonia-Oxidizing Archaea.</title>
        <authorList>
            <person name="Zhalnina K.V."/>
            <person name="Dias R."/>
            <person name="Leonard M.T."/>
            <person name="Dorr de Quadros P."/>
            <person name="Camargo F.A."/>
            <person name="Drew J.C."/>
            <person name="Farmerie W.G."/>
            <person name="Daroub S.H."/>
            <person name="Triplett E.W."/>
        </authorList>
    </citation>
    <scope>NUCLEOTIDE SEQUENCE [LARGE SCALE GENOMIC DNA]</scope>
    <source>
        <strain evidence="2 3">SR1</strain>
    </source>
</reference>
<feature type="compositionally biased region" description="Low complexity" evidence="1">
    <location>
        <begin position="46"/>
        <end position="62"/>
    </location>
</feature>
<feature type="region of interest" description="Disordered" evidence="1">
    <location>
        <begin position="94"/>
        <end position="119"/>
    </location>
</feature>
<accession>A0A075MR08</accession>
<protein>
    <submittedName>
        <fullName evidence="2">Uncharacterized protein</fullName>
    </submittedName>
</protein>
<evidence type="ECO:0000313" key="2">
    <source>
        <dbReference type="EMBL" id="AIF83247.1"/>
    </source>
</evidence>
<feature type="compositionally biased region" description="Low complexity" evidence="1">
    <location>
        <begin position="100"/>
        <end position="114"/>
    </location>
</feature>